<proteinExistence type="predicted"/>
<keyword evidence="5" id="KW-0804">Transcription</keyword>
<keyword evidence="6" id="KW-0539">Nucleus</keyword>
<dbReference type="GO" id="GO:0046872">
    <property type="term" value="F:metal ion binding"/>
    <property type="evidence" value="ECO:0007669"/>
    <property type="project" value="UniProtKB-KW"/>
</dbReference>
<keyword evidence="2" id="KW-0862">Zinc</keyword>
<dbReference type="Pfam" id="PF11951">
    <property type="entry name" value="Fungal_trans_2"/>
    <property type="match status" value="1"/>
</dbReference>
<dbReference type="EMBL" id="JAANBB010000018">
    <property type="protein sequence ID" value="KAF7555673.1"/>
    <property type="molecule type" value="Genomic_DNA"/>
</dbReference>
<dbReference type="InterPro" id="IPR052360">
    <property type="entry name" value="Transcr_Regulatory_Proteins"/>
</dbReference>
<accession>A0A9P5LEV3</accession>
<organism evidence="7 8">
    <name type="scientific">Cylindrodendrum hubeiense</name>
    <dbReference type="NCBI Taxonomy" id="595255"/>
    <lineage>
        <taxon>Eukaryota</taxon>
        <taxon>Fungi</taxon>
        <taxon>Dikarya</taxon>
        <taxon>Ascomycota</taxon>
        <taxon>Pezizomycotina</taxon>
        <taxon>Sordariomycetes</taxon>
        <taxon>Hypocreomycetidae</taxon>
        <taxon>Hypocreales</taxon>
        <taxon>Nectriaceae</taxon>
        <taxon>Cylindrodendrum</taxon>
    </lineage>
</organism>
<protein>
    <submittedName>
        <fullName evidence="7">Uncharacterized protein</fullName>
    </submittedName>
</protein>
<sequence>MGVMADSYTERLSYLAAHVLSLDNNGRPLPEAGVWGGIFLQLSNQVECVKAAAAAFGAAYELSLNNDMVKSPCSAWQYYGSALARLQWDFNNETAGPESLALASIILAGAEILSQHEENALAHFLGAVQIVTKTYPRRQGGATSSDILSAIKTELVKIDLLIGSYALSQTPQCIHLELYEAVAGDDAFREPELAINAAMLCLHRSCQFIESAAQLRYTYPSWKEHDPIMCKGQSDAVTQCRSVLDSLSALATRLQAQYSSATSTLRCSEILAEIFAVRTQLTATLIYILCVHNPFQRVYDEHEDQFRIIVSDAAASSRLRRRTTASAFKRFTMRPGIINPLFVVSMKCRDPSLRALATTMLNEQGREGPADGHIMAAIGARLAALETCDSVPCSPGAPLAACDIFEGQRVHGYGVAPPRVTGEGRRVVDVEFSRPNPPLVQGWGHIDYSSLDNWTIWSEPIDI</sequence>
<dbReference type="OrthoDB" id="3145928at2759"/>
<evidence type="ECO:0000313" key="8">
    <source>
        <dbReference type="Proteomes" id="UP000722485"/>
    </source>
</evidence>
<evidence type="ECO:0000256" key="1">
    <source>
        <dbReference type="ARBA" id="ARBA00022723"/>
    </source>
</evidence>
<evidence type="ECO:0000256" key="3">
    <source>
        <dbReference type="ARBA" id="ARBA00023015"/>
    </source>
</evidence>
<evidence type="ECO:0000256" key="4">
    <source>
        <dbReference type="ARBA" id="ARBA00023125"/>
    </source>
</evidence>
<keyword evidence="3" id="KW-0805">Transcription regulation</keyword>
<evidence type="ECO:0000256" key="2">
    <source>
        <dbReference type="ARBA" id="ARBA00022833"/>
    </source>
</evidence>
<keyword evidence="1" id="KW-0479">Metal-binding</keyword>
<evidence type="ECO:0000313" key="7">
    <source>
        <dbReference type="EMBL" id="KAF7555673.1"/>
    </source>
</evidence>
<dbReference type="AlphaFoldDB" id="A0A9P5LEV3"/>
<dbReference type="Proteomes" id="UP000722485">
    <property type="component" value="Unassembled WGS sequence"/>
</dbReference>
<dbReference type="PANTHER" id="PTHR36206:SF12">
    <property type="entry name" value="ASPERCRYPTIN BIOSYNTHESIS CLUSTER-SPECIFIC TRANSCRIPTION REGULATOR ATNN-RELATED"/>
    <property type="match status" value="1"/>
</dbReference>
<dbReference type="InterPro" id="IPR021858">
    <property type="entry name" value="Fun_TF"/>
</dbReference>
<keyword evidence="8" id="KW-1185">Reference proteome</keyword>
<keyword evidence="4" id="KW-0238">DNA-binding</keyword>
<reference evidence="7" key="1">
    <citation type="submission" date="2020-03" db="EMBL/GenBank/DDBJ databases">
        <title>Draft Genome Sequence of Cylindrodendrum hubeiense.</title>
        <authorList>
            <person name="Buettner E."/>
            <person name="Kellner H."/>
        </authorList>
    </citation>
    <scope>NUCLEOTIDE SEQUENCE</scope>
    <source>
        <strain evidence="7">IHI 201604</strain>
    </source>
</reference>
<gene>
    <name evidence="7" type="ORF">G7Z17_g1947</name>
</gene>
<comment type="caution">
    <text evidence="7">The sequence shown here is derived from an EMBL/GenBank/DDBJ whole genome shotgun (WGS) entry which is preliminary data.</text>
</comment>
<dbReference type="PANTHER" id="PTHR36206">
    <property type="entry name" value="ASPERCRYPTIN BIOSYNTHESIS CLUSTER-SPECIFIC TRANSCRIPTION REGULATOR ATNN-RELATED"/>
    <property type="match status" value="1"/>
</dbReference>
<name>A0A9P5LEV3_9HYPO</name>
<evidence type="ECO:0000256" key="6">
    <source>
        <dbReference type="ARBA" id="ARBA00023242"/>
    </source>
</evidence>
<evidence type="ECO:0000256" key="5">
    <source>
        <dbReference type="ARBA" id="ARBA00023163"/>
    </source>
</evidence>
<dbReference type="GO" id="GO:0003677">
    <property type="term" value="F:DNA binding"/>
    <property type="evidence" value="ECO:0007669"/>
    <property type="project" value="UniProtKB-KW"/>
</dbReference>